<reference evidence="1" key="1">
    <citation type="submission" date="2024-07" db="EMBL/GenBank/DDBJ databases">
        <title>Complete genome sequences of cellulolytic bacteria, Kitasatospora sp. CMC57 and Streptomyces sp. CMC78, isolated from Japanese agricultural soil.</title>
        <authorList>
            <person name="Hashimoto T."/>
            <person name="Ito M."/>
            <person name="Iwamoto M."/>
            <person name="Fukahori D."/>
            <person name="Shoda T."/>
            <person name="Sakoda M."/>
            <person name="Morohoshi T."/>
            <person name="Mitsuboshi M."/>
            <person name="Nishizawa T."/>
        </authorList>
    </citation>
    <scope>NUCLEOTIDE SEQUENCE</scope>
    <source>
        <strain evidence="1">CMC78</strain>
    </source>
</reference>
<protein>
    <recommendedName>
        <fullName evidence="2">ATP-grasp domain-containing protein</fullName>
    </recommendedName>
</protein>
<gene>
    <name evidence="1" type="ORF">SCMC78_36520</name>
</gene>
<dbReference type="EMBL" id="AP035884">
    <property type="protein sequence ID" value="BFP53845.1"/>
    <property type="molecule type" value="Genomic_DNA"/>
</dbReference>
<evidence type="ECO:0008006" key="2">
    <source>
        <dbReference type="Google" id="ProtNLM"/>
    </source>
</evidence>
<sequence length="468" mass="51045">MMTTIATTQTPARTSELLNRELARPGSELARIDLNGGRFERLHTFGVPRLSRPLLLGAGEMRALGEDLMVLVGLLTTAHLRLFDGDPRRLATELGIPEVQARLMCRPRTRPAPPFGRIDAYHDGESLKVLEVNASSDAGGAHWVSEIPEALQEFPHFREFAGTHGLRHTDTVGMLADALREVAAPVTSGHEPVVAVLEGPGGLAEYGDAWRPLTEALRLRGLDCHLGEITEVTFRDGRVLLGDVPVDVVFRVFSLDQVTADAENTEKTERLLAAHEDGRVALWITPQAGDNKRFLAHLSDPRLRGHLSDEERRVVDRRLPWTRALPDAAALDGDRELAEQLRDERERLILKPDTGFGGQGIVRGWETDDDAWWRALRAAAAGGAVVQRRVVPRAERLYDPATGRTADWEACWGMFYLPSGYAGGGGRLIPVGAPSDIPLDQRRVAGLFLCPDDATGAPAATVAGGATR</sequence>
<dbReference type="SUPFAM" id="SSF56059">
    <property type="entry name" value="Glutathione synthetase ATP-binding domain-like"/>
    <property type="match status" value="1"/>
</dbReference>
<dbReference type="AlphaFoldDB" id="A0AB33KQA5"/>
<proteinExistence type="predicted"/>
<dbReference type="RefSeq" id="WP_408053951.1">
    <property type="nucleotide sequence ID" value="NZ_AP035884.1"/>
</dbReference>
<dbReference type="KEGG" id="stcm:SCMC78_36520"/>
<organism evidence="1">
    <name type="scientific">Streptomyces sp. CMC78</name>
    <dbReference type="NCBI Taxonomy" id="3231512"/>
    <lineage>
        <taxon>Bacteria</taxon>
        <taxon>Bacillati</taxon>
        <taxon>Actinomycetota</taxon>
        <taxon>Actinomycetes</taxon>
        <taxon>Kitasatosporales</taxon>
        <taxon>Streptomycetaceae</taxon>
        <taxon>Streptomyces</taxon>
    </lineage>
</organism>
<evidence type="ECO:0000313" key="1">
    <source>
        <dbReference type="EMBL" id="BFP53845.1"/>
    </source>
</evidence>
<name>A0AB33KQA5_9ACTN</name>
<accession>A0AB33KQA5</accession>